<feature type="transmembrane region" description="Helical" evidence="2">
    <location>
        <begin position="423"/>
        <end position="446"/>
    </location>
</feature>
<evidence type="ECO:0000313" key="4">
    <source>
        <dbReference type="Proteomes" id="UP000618795"/>
    </source>
</evidence>
<dbReference type="AlphaFoldDB" id="A0A918ILH6"/>
<feature type="transmembrane region" description="Helical" evidence="2">
    <location>
        <begin position="145"/>
        <end position="168"/>
    </location>
</feature>
<accession>A0A918ILH6</accession>
<dbReference type="RefSeq" id="WP_191878531.1">
    <property type="nucleotide sequence ID" value="NZ_BMTD01000035.1"/>
</dbReference>
<protein>
    <submittedName>
        <fullName evidence="3">Uncharacterized protein</fullName>
    </submittedName>
</protein>
<evidence type="ECO:0000256" key="1">
    <source>
        <dbReference type="SAM" id="MobiDB-lite"/>
    </source>
</evidence>
<dbReference type="EMBL" id="BMTD01000035">
    <property type="protein sequence ID" value="GGV29132.1"/>
    <property type="molecule type" value="Genomic_DNA"/>
</dbReference>
<dbReference type="Proteomes" id="UP000618795">
    <property type="component" value="Unassembled WGS sequence"/>
</dbReference>
<feature type="transmembrane region" description="Helical" evidence="2">
    <location>
        <begin position="522"/>
        <end position="546"/>
    </location>
</feature>
<reference evidence="3" key="1">
    <citation type="journal article" date="2014" name="Int. J. Syst. Evol. Microbiol.">
        <title>Complete genome sequence of Corynebacterium casei LMG S-19264T (=DSM 44701T), isolated from a smear-ripened cheese.</title>
        <authorList>
            <consortium name="US DOE Joint Genome Institute (JGI-PGF)"/>
            <person name="Walter F."/>
            <person name="Albersmeier A."/>
            <person name="Kalinowski J."/>
            <person name="Ruckert C."/>
        </authorList>
    </citation>
    <scope>NUCLEOTIDE SEQUENCE</scope>
    <source>
        <strain evidence="3">JCM 4369</strain>
    </source>
</reference>
<evidence type="ECO:0000313" key="3">
    <source>
        <dbReference type="EMBL" id="GGV29132.1"/>
    </source>
</evidence>
<keyword evidence="2" id="KW-0472">Membrane</keyword>
<feature type="transmembrane region" description="Helical" evidence="2">
    <location>
        <begin position="174"/>
        <end position="194"/>
    </location>
</feature>
<name>A0A918ILH6_9ACTN</name>
<comment type="caution">
    <text evidence="3">The sequence shown here is derived from an EMBL/GenBank/DDBJ whole genome shotgun (WGS) entry which is preliminary data.</text>
</comment>
<reference evidence="3" key="2">
    <citation type="submission" date="2020-09" db="EMBL/GenBank/DDBJ databases">
        <authorList>
            <person name="Sun Q."/>
            <person name="Ohkuma M."/>
        </authorList>
    </citation>
    <scope>NUCLEOTIDE SEQUENCE</scope>
    <source>
        <strain evidence="3">JCM 4369</strain>
    </source>
</reference>
<gene>
    <name evidence="3" type="ORF">GCM10010260_82050</name>
</gene>
<feature type="transmembrane region" description="Helical" evidence="2">
    <location>
        <begin position="452"/>
        <end position="470"/>
    </location>
</feature>
<evidence type="ECO:0000256" key="2">
    <source>
        <dbReference type="SAM" id="Phobius"/>
    </source>
</evidence>
<feature type="region of interest" description="Disordered" evidence="1">
    <location>
        <begin position="849"/>
        <end position="909"/>
    </location>
</feature>
<keyword evidence="2" id="KW-1133">Transmembrane helix</keyword>
<feature type="transmembrane region" description="Helical" evidence="2">
    <location>
        <begin position="482"/>
        <end position="502"/>
    </location>
</feature>
<sequence>MRGCFPVDRGTVRAAGFVALLTVVFLVTNTAVAAAADGGDASGGGLLSPLDIHTREGALLSGYQLEAVAGAPEGVPAVKLIENGGVPDLDVAGQTQRLVLSGLFTLVRLLVGLCCWLLDFVFKFPLLTLLTNPAQRLADAYERHVVGALGLTELLLAWAFVFGLILFVRGKVGTGLGEIVMTLVIAALATSALIRPDYLLGRDGPLAQTHQAAIEVAAITTSSYFDTPARGARPCDSAVGPAHEACVKERAEAKTVTGPIQNALTDALVVKPYMLLQYGRILDPKENPGDAAAYKAHVKWVKSGQDAQKRSSADLSKCEGVVGPLKQECERSVAESGGQAANADCKLLFGAAKETCERQGAESQANPCGKLDGPARDYCENGTGTGRADKDSAFSTLVKELDKAGPVGSACAAYAVKPSWDRVWSVIALLVAVIVVTLMIVSMAVVMLGAQASDAATAAAGPVAWVWAMLPGPSRMVLWRWLGVFVVSALVSFMAAMALPLFGIGVDALLSDSGPDLIVERLLLVDALAVAFLIMHRRILAATASFGQRMATRMRYSKIGGTHLRGDSSELGAALAMNGPAGGGGGGLGRYGGPSAAHSAFGARLRSLGSLASLADGSGMPMASGRLLGDALAEGRRGIAPLAMALRGTHMALRGAHTALIGPRPGRHPAAARLHHAANGWHGGNRPGAGGAMVVDQWTGEVLHAPDTDPPLLGSRVHARASRLRGYRIASRSARLAYGATLGLPRNIGRAHGAASRFTEDARTQLRVASLQVREDGGRWADGGRAVRDRVDHTGQVLATAWQVHDPMGSVRDAAIAAAIHAAPLDSGGRAGGPRTTISRLDTAASAGAALARASDLPSGRRQESPGRPRLAGARGESHGPASTDRDRLLALLQAPRAAGRHPREDGGQ</sequence>
<proteinExistence type="predicted"/>
<keyword evidence="2" id="KW-0812">Transmembrane</keyword>
<organism evidence="3 4">
    <name type="scientific">Streptomyces filipinensis</name>
    <dbReference type="NCBI Taxonomy" id="66887"/>
    <lineage>
        <taxon>Bacteria</taxon>
        <taxon>Bacillati</taxon>
        <taxon>Actinomycetota</taxon>
        <taxon>Actinomycetes</taxon>
        <taxon>Kitasatosporales</taxon>
        <taxon>Streptomycetaceae</taxon>
        <taxon>Streptomyces</taxon>
    </lineage>
</organism>
<keyword evidence="4" id="KW-1185">Reference proteome</keyword>
<feature type="transmembrane region" description="Helical" evidence="2">
    <location>
        <begin position="98"/>
        <end position="124"/>
    </location>
</feature>